<dbReference type="CDD" id="cd14667">
    <property type="entry name" value="3D_containing_proteins"/>
    <property type="match status" value="1"/>
</dbReference>
<dbReference type="Proteomes" id="UP001185012">
    <property type="component" value="Unassembled WGS sequence"/>
</dbReference>
<dbReference type="PANTHER" id="PTHR39160:SF4">
    <property type="entry name" value="RESUSCITATION-PROMOTING FACTOR RPFB"/>
    <property type="match status" value="1"/>
</dbReference>
<dbReference type="SUPFAM" id="SSF50685">
    <property type="entry name" value="Barwin-like endoglucanases"/>
    <property type="match status" value="1"/>
</dbReference>
<feature type="domain" description="LysM" evidence="3">
    <location>
        <begin position="38"/>
        <end position="82"/>
    </location>
</feature>
<dbReference type="InterPro" id="IPR010611">
    <property type="entry name" value="3D_dom"/>
</dbReference>
<protein>
    <submittedName>
        <fullName evidence="4">3D (Asp-Asp-Asp) domain-containing protein</fullName>
    </submittedName>
</protein>
<evidence type="ECO:0000313" key="5">
    <source>
        <dbReference type="Proteomes" id="UP001185012"/>
    </source>
</evidence>
<feature type="region of interest" description="Disordered" evidence="2">
    <location>
        <begin position="79"/>
        <end position="108"/>
    </location>
</feature>
<dbReference type="PANTHER" id="PTHR39160">
    <property type="entry name" value="CELL WALL-BINDING PROTEIN YOCH"/>
    <property type="match status" value="1"/>
</dbReference>
<accession>A0ABU1INS9</accession>
<reference evidence="4 5" key="1">
    <citation type="submission" date="2023-07" db="EMBL/GenBank/DDBJ databases">
        <title>Genomic Encyclopedia of Type Strains, Phase IV (KMG-IV): sequencing the most valuable type-strain genomes for metagenomic binning, comparative biology and taxonomic classification.</title>
        <authorList>
            <person name="Goeker M."/>
        </authorList>
    </citation>
    <scope>NUCLEOTIDE SEQUENCE [LARGE SCALE GENOMIC DNA]</scope>
    <source>
        <strain evidence="4 5">DSM 45903</strain>
    </source>
</reference>
<dbReference type="InterPro" id="IPR036779">
    <property type="entry name" value="LysM_dom_sf"/>
</dbReference>
<organism evidence="4 5">
    <name type="scientific">Desmospora profundinema</name>
    <dbReference type="NCBI Taxonomy" id="1571184"/>
    <lineage>
        <taxon>Bacteria</taxon>
        <taxon>Bacillati</taxon>
        <taxon>Bacillota</taxon>
        <taxon>Bacilli</taxon>
        <taxon>Bacillales</taxon>
        <taxon>Thermoactinomycetaceae</taxon>
        <taxon>Desmospora</taxon>
    </lineage>
</organism>
<dbReference type="RefSeq" id="WP_309864877.1">
    <property type="nucleotide sequence ID" value="NZ_JAVDQG010000003.1"/>
</dbReference>
<dbReference type="EMBL" id="JAVDQG010000003">
    <property type="protein sequence ID" value="MDR6225819.1"/>
    <property type="molecule type" value="Genomic_DNA"/>
</dbReference>
<dbReference type="Pfam" id="PF01476">
    <property type="entry name" value="LysM"/>
    <property type="match status" value="1"/>
</dbReference>
<dbReference type="CDD" id="cd00118">
    <property type="entry name" value="LysM"/>
    <property type="match status" value="1"/>
</dbReference>
<evidence type="ECO:0000313" key="4">
    <source>
        <dbReference type="EMBL" id="MDR6225819.1"/>
    </source>
</evidence>
<dbReference type="Gene3D" id="2.40.40.10">
    <property type="entry name" value="RlpA-like domain"/>
    <property type="match status" value="1"/>
</dbReference>
<dbReference type="Pfam" id="PF06725">
    <property type="entry name" value="3D"/>
    <property type="match status" value="1"/>
</dbReference>
<comment type="caution">
    <text evidence="4">The sequence shown here is derived from an EMBL/GenBank/DDBJ whole genome shotgun (WGS) entry which is preliminary data.</text>
</comment>
<evidence type="ECO:0000256" key="1">
    <source>
        <dbReference type="ARBA" id="ARBA00022729"/>
    </source>
</evidence>
<dbReference type="Gene3D" id="3.10.350.10">
    <property type="entry name" value="LysM domain"/>
    <property type="match status" value="1"/>
</dbReference>
<dbReference type="InterPro" id="IPR018392">
    <property type="entry name" value="LysM"/>
</dbReference>
<sequence>MSILRWVAAGLCLVGGFTLFADKSLPAWSGQAAAKENSVIRVQRGDTLFALARQHKTDVETLAELNDLSDPSFIRVGQELRLPRQREANKSTEKRKPSRSGGEDAMPAMARGQSLGSFTLTAYTAGPESTGKSPGHPAYGVTSSGAKVSEGVTIAVDPEVIPIGSRVYIDGVGYRVAQDTGGAIKGNKIDVYMNDVDEARQFGVKEGVRVELVE</sequence>
<gene>
    <name evidence="4" type="ORF">JOE21_001817</name>
</gene>
<evidence type="ECO:0000259" key="3">
    <source>
        <dbReference type="PROSITE" id="PS51782"/>
    </source>
</evidence>
<dbReference type="PROSITE" id="PS51782">
    <property type="entry name" value="LYSM"/>
    <property type="match status" value="1"/>
</dbReference>
<feature type="compositionally biased region" description="Basic and acidic residues" evidence="2">
    <location>
        <begin position="81"/>
        <end position="95"/>
    </location>
</feature>
<keyword evidence="1" id="KW-0732">Signal</keyword>
<evidence type="ECO:0000256" key="2">
    <source>
        <dbReference type="SAM" id="MobiDB-lite"/>
    </source>
</evidence>
<dbReference type="InterPro" id="IPR059180">
    <property type="entry name" value="3D_YorM"/>
</dbReference>
<dbReference type="InterPro" id="IPR051933">
    <property type="entry name" value="Resuscitation_pf_RpfB"/>
</dbReference>
<dbReference type="SUPFAM" id="SSF54106">
    <property type="entry name" value="LysM domain"/>
    <property type="match status" value="1"/>
</dbReference>
<keyword evidence="5" id="KW-1185">Reference proteome</keyword>
<dbReference type="SMART" id="SM00257">
    <property type="entry name" value="LysM"/>
    <property type="match status" value="1"/>
</dbReference>
<dbReference type="InterPro" id="IPR036908">
    <property type="entry name" value="RlpA-like_sf"/>
</dbReference>
<proteinExistence type="predicted"/>
<name>A0ABU1INS9_9BACL</name>